<feature type="transmembrane region" description="Helical" evidence="3">
    <location>
        <begin position="202"/>
        <end position="235"/>
    </location>
</feature>
<comment type="similarity">
    <text evidence="2">Belongs to the CDP-alcohol phosphatidyltransferase class-I family.</text>
</comment>
<feature type="transmembrane region" description="Helical" evidence="3">
    <location>
        <begin position="70"/>
        <end position="96"/>
    </location>
</feature>
<reference evidence="5" key="1">
    <citation type="submission" date="2017-06" db="EMBL/GenBank/DDBJ databases">
        <authorList>
            <person name="Varghese N."/>
            <person name="Submissions S."/>
        </authorList>
    </citation>
    <scope>NUCLEOTIDE SEQUENCE [LARGE SCALE GENOMIC DNA]</scope>
    <source>
        <strain evidence="5">DSM 46839</strain>
    </source>
</reference>
<dbReference type="InterPro" id="IPR043130">
    <property type="entry name" value="CDP-OH_PTrfase_TM_dom"/>
</dbReference>
<dbReference type="GO" id="GO:0016780">
    <property type="term" value="F:phosphotransferase activity, for other substituted phosphate groups"/>
    <property type="evidence" value="ECO:0007669"/>
    <property type="project" value="InterPro"/>
</dbReference>
<evidence type="ECO:0000313" key="5">
    <source>
        <dbReference type="Proteomes" id="UP000198373"/>
    </source>
</evidence>
<feature type="transmembrane region" description="Helical" evidence="3">
    <location>
        <begin position="149"/>
        <end position="168"/>
    </location>
</feature>
<sequence>MTATVQPTPADLRTTLRRLAAAQKGSTGAPAYSRFVNRPLGRLFAALAFAAGLTPNAVTAASAAATATGIALLVLVPPSVPVGVAVAACLVLGYGLDAADGQLARLRGGGSPAGEWLDHMVDAAKLLTLHLAVLVALYRSGAVEAGPLLLVPIGYCIADGVLFFAMLLNEALRAQHGVATRAQPSAGTSSLRRSLLSLPTDYGVLALSFLLWGVPAVFLSAYAVLFLATAAHLAIGSGKWFREMGGLPR</sequence>
<dbReference type="InterPro" id="IPR048254">
    <property type="entry name" value="CDP_ALCOHOL_P_TRANSF_CS"/>
</dbReference>
<keyword evidence="3" id="KW-0472">Membrane</keyword>
<feature type="transmembrane region" description="Helical" evidence="3">
    <location>
        <begin position="116"/>
        <end position="137"/>
    </location>
</feature>
<protein>
    <submittedName>
        <fullName evidence="4">CDP-alcohol phosphatidyltransferase</fullName>
    </submittedName>
</protein>
<evidence type="ECO:0000313" key="4">
    <source>
        <dbReference type="EMBL" id="SNS73561.1"/>
    </source>
</evidence>
<keyword evidence="3" id="KW-1133">Transmembrane helix</keyword>
<dbReference type="Pfam" id="PF01066">
    <property type="entry name" value="CDP-OH_P_transf"/>
    <property type="match status" value="1"/>
</dbReference>
<gene>
    <name evidence="4" type="ORF">SAMN06893096_10796</name>
</gene>
<accession>A0A239GX96</accession>
<evidence type="ECO:0000256" key="1">
    <source>
        <dbReference type="ARBA" id="ARBA00022679"/>
    </source>
</evidence>
<proteinExistence type="inferred from homology"/>
<evidence type="ECO:0000256" key="3">
    <source>
        <dbReference type="SAM" id="Phobius"/>
    </source>
</evidence>
<feature type="transmembrane region" description="Helical" evidence="3">
    <location>
        <begin position="40"/>
        <end position="58"/>
    </location>
</feature>
<dbReference type="Proteomes" id="UP000198373">
    <property type="component" value="Unassembled WGS sequence"/>
</dbReference>
<keyword evidence="3" id="KW-0812">Transmembrane</keyword>
<dbReference type="EMBL" id="FZOO01000007">
    <property type="protein sequence ID" value="SNS73561.1"/>
    <property type="molecule type" value="Genomic_DNA"/>
</dbReference>
<dbReference type="PROSITE" id="PS00379">
    <property type="entry name" value="CDP_ALCOHOL_P_TRANSF"/>
    <property type="match status" value="1"/>
</dbReference>
<dbReference type="RefSeq" id="WP_089306366.1">
    <property type="nucleotide sequence ID" value="NZ_FZOO01000007.1"/>
</dbReference>
<dbReference type="OrthoDB" id="7390033at2"/>
<dbReference type="InterPro" id="IPR000462">
    <property type="entry name" value="CDP-OH_P_trans"/>
</dbReference>
<organism evidence="4 5">
    <name type="scientific">Geodermatophilus pulveris</name>
    <dbReference type="NCBI Taxonomy" id="1564159"/>
    <lineage>
        <taxon>Bacteria</taxon>
        <taxon>Bacillati</taxon>
        <taxon>Actinomycetota</taxon>
        <taxon>Actinomycetes</taxon>
        <taxon>Geodermatophilales</taxon>
        <taxon>Geodermatophilaceae</taxon>
        <taxon>Geodermatophilus</taxon>
    </lineage>
</organism>
<dbReference type="GO" id="GO:0008654">
    <property type="term" value="P:phospholipid biosynthetic process"/>
    <property type="evidence" value="ECO:0007669"/>
    <property type="project" value="InterPro"/>
</dbReference>
<name>A0A239GX96_9ACTN</name>
<evidence type="ECO:0000256" key="2">
    <source>
        <dbReference type="RuleBase" id="RU003750"/>
    </source>
</evidence>
<keyword evidence="5" id="KW-1185">Reference proteome</keyword>
<dbReference type="GO" id="GO:0016020">
    <property type="term" value="C:membrane"/>
    <property type="evidence" value="ECO:0007669"/>
    <property type="project" value="InterPro"/>
</dbReference>
<dbReference type="AlphaFoldDB" id="A0A239GX96"/>
<dbReference type="Gene3D" id="1.20.120.1760">
    <property type="match status" value="1"/>
</dbReference>
<keyword evidence="1 2" id="KW-0808">Transferase</keyword>